<keyword evidence="7" id="KW-1133">Transmembrane helix</keyword>
<dbReference type="InterPro" id="IPR036188">
    <property type="entry name" value="FAD/NAD-bd_sf"/>
</dbReference>
<dbReference type="Gene3D" id="3.90.660.20">
    <property type="entry name" value="Protoporphyrinogen oxidase, mitochondrial, domain 2"/>
    <property type="match status" value="1"/>
</dbReference>
<dbReference type="RefSeq" id="WP_027471154.1">
    <property type="nucleotide sequence ID" value="NZ_BAMD01000041.1"/>
</dbReference>
<dbReference type="InterPro" id="IPR002937">
    <property type="entry name" value="Amino_oxidase"/>
</dbReference>
<evidence type="ECO:0000256" key="5">
    <source>
        <dbReference type="ARBA" id="ARBA00023133"/>
    </source>
</evidence>
<dbReference type="SUPFAM" id="SSF51905">
    <property type="entry name" value="FAD/NAD(P)-binding domain"/>
    <property type="match status" value="1"/>
</dbReference>
<keyword evidence="7" id="KW-0812">Transmembrane</keyword>
<organism evidence="9 10">
    <name type="scientific">Saccharicrinis fermentans DSM 9555 = JCM 21142</name>
    <dbReference type="NCBI Taxonomy" id="869213"/>
    <lineage>
        <taxon>Bacteria</taxon>
        <taxon>Pseudomonadati</taxon>
        <taxon>Bacteroidota</taxon>
        <taxon>Bacteroidia</taxon>
        <taxon>Marinilabiliales</taxon>
        <taxon>Marinilabiliaceae</taxon>
        <taxon>Saccharicrinis</taxon>
    </lineage>
</organism>
<evidence type="ECO:0000313" key="9">
    <source>
        <dbReference type="EMBL" id="GAF04292.1"/>
    </source>
</evidence>
<gene>
    <name evidence="9" type="ORF">JCM21142_72989</name>
</gene>
<feature type="transmembrane region" description="Helical" evidence="7">
    <location>
        <begin position="6"/>
        <end position="24"/>
    </location>
</feature>
<comment type="function">
    <text evidence="6">Involved in coproporphyrin-dependent heme b biosynthesis. Catalyzes the oxidation of coproporphyrinogen III to coproporphyrin III.</text>
</comment>
<keyword evidence="4 6" id="KW-0560">Oxidoreductase</keyword>
<evidence type="ECO:0000259" key="8">
    <source>
        <dbReference type="Pfam" id="PF01593"/>
    </source>
</evidence>
<comment type="subcellular location">
    <subcellularLocation>
        <location evidence="6">Cytoplasm</location>
    </subcellularLocation>
</comment>
<proteinExistence type="inferred from homology"/>
<sequence>MTDKKVDIVVIGAGLTGLTLAFYLEKAGKKVILLEKNERVGGVIHTEEEDGFVYEKGPNTGVISSEAIVQLFDDLKEKCELVTPKPQAKERWILKNGKWEPISSGLIQAITTPLFRWRDKVKILGEPWRKKGTNPDESLAELVKRRMGKSFLDYAVDPFISGIYAGDATKLITRYAMPKLYNLEQNYGSFVKGSIKKKKESKTALQKRVSREIFSAKGGLNKLISALEQSISDDAIFCGCQQIKVKKEELGFTTEFHSREGEQFRVSSSSVVTTFGGKGLLDILPFVQKKCLNPVANITYAKVVQVVLGYKKWNGKKINAFGGLVPSVEKRNILGVLFPGALFDGRNPEQGAILSVFVGGVKKPEMIEKSDDEIRSMVLDEISSTLESEDQPDLFKVFRYENAIPQYDITTKERYEAISQIENEFEGLFLSGNIKDGIGMADRVKQARELSDRLL</sequence>
<keyword evidence="10" id="KW-1185">Reference proteome</keyword>
<dbReference type="EC" id="1.3.3.15" evidence="6"/>
<dbReference type="Pfam" id="PF01593">
    <property type="entry name" value="Amino_oxidase"/>
    <property type="match status" value="1"/>
</dbReference>
<keyword evidence="7" id="KW-0472">Membrane</keyword>
<dbReference type="AlphaFoldDB" id="W7Y7S6"/>
<dbReference type="NCBIfam" id="TIGR00562">
    <property type="entry name" value="proto_IX_ox"/>
    <property type="match status" value="1"/>
</dbReference>
<dbReference type="Proteomes" id="UP000019402">
    <property type="component" value="Unassembled WGS sequence"/>
</dbReference>
<dbReference type="Gene3D" id="1.10.3110.10">
    <property type="entry name" value="protoporphyrinogen ix oxidase, domain 3"/>
    <property type="match status" value="1"/>
</dbReference>
<name>W7Y7S6_9BACT</name>
<evidence type="ECO:0000256" key="7">
    <source>
        <dbReference type="SAM" id="Phobius"/>
    </source>
</evidence>
<comment type="caution">
    <text evidence="9">The sequence shown here is derived from an EMBL/GenBank/DDBJ whole genome shotgun (WGS) entry which is preliminary data.</text>
</comment>
<dbReference type="InterPro" id="IPR050464">
    <property type="entry name" value="Zeta_carotene_desat/Oxidored"/>
</dbReference>
<evidence type="ECO:0000256" key="4">
    <source>
        <dbReference type="ARBA" id="ARBA00023002"/>
    </source>
</evidence>
<dbReference type="GO" id="GO:0006783">
    <property type="term" value="P:heme biosynthetic process"/>
    <property type="evidence" value="ECO:0007669"/>
    <property type="project" value="UniProtKB-UniRule"/>
</dbReference>
<protein>
    <recommendedName>
        <fullName evidence="6">Coproporphyrinogen III oxidase</fullName>
        <ecNumber evidence="6">1.3.3.15</ecNumber>
    </recommendedName>
</protein>
<dbReference type="eggNOG" id="COG1232">
    <property type="taxonomic scope" value="Bacteria"/>
</dbReference>
<comment type="similarity">
    <text evidence="6">Belongs to the protoporphyrinogen/coproporphyrinogen oxidase family. Coproporphyrinogen III oxidase subfamily.</text>
</comment>
<keyword evidence="2 6" id="KW-0285">Flavoprotein</keyword>
<dbReference type="Gene3D" id="3.50.50.60">
    <property type="entry name" value="FAD/NAD(P)-binding domain"/>
    <property type="match status" value="1"/>
</dbReference>
<comment type="pathway">
    <text evidence="6">Porphyrin-containing compound metabolism; protoheme biosynthesis.</text>
</comment>
<feature type="domain" description="Amine oxidase" evidence="8">
    <location>
        <begin position="15"/>
        <end position="433"/>
    </location>
</feature>
<accession>W7Y7S6</accession>
<evidence type="ECO:0000313" key="10">
    <source>
        <dbReference type="Proteomes" id="UP000019402"/>
    </source>
</evidence>
<dbReference type="PANTHER" id="PTHR42923">
    <property type="entry name" value="PROTOPORPHYRINOGEN OXIDASE"/>
    <property type="match status" value="1"/>
</dbReference>
<dbReference type="InterPro" id="IPR004572">
    <property type="entry name" value="Protoporphyrinogen_oxidase"/>
</dbReference>
<evidence type="ECO:0000256" key="2">
    <source>
        <dbReference type="ARBA" id="ARBA00022630"/>
    </source>
</evidence>
<dbReference type="STRING" id="869213.GCA_000517085_01291"/>
<keyword evidence="3 6" id="KW-0274">FAD</keyword>
<comment type="cofactor">
    <cofactor evidence="1 6">
        <name>FAD</name>
        <dbReference type="ChEBI" id="CHEBI:57692"/>
    </cofactor>
</comment>
<dbReference type="PANTHER" id="PTHR42923:SF3">
    <property type="entry name" value="PROTOPORPHYRINOGEN OXIDASE"/>
    <property type="match status" value="1"/>
</dbReference>
<dbReference type="OrthoDB" id="9805195at2"/>
<evidence type="ECO:0000256" key="3">
    <source>
        <dbReference type="ARBA" id="ARBA00022827"/>
    </source>
</evidence>
<dbReference type="EMBL" id="BAMD01000041">
    <property type="protein sequence ID" value="GAF04292.1"/>
    <property type="molecule type" value="Genomic_DNA"/>
</dbReference>
<dbReference type="UniPathway" id="UPA00252"/>
<evidence type="ECO:0000256" key="1">
    <source>
        <dbReference type="ARBA" id="ARBA00001974"/>
    </source>
</evidence>
<dbReference type="GO" id="GO:0005737">
    <property type="term" value="C:cytoplasm"/>
    <property type="evidence" value="ECO:0007669"/>
    <property type="project" value="UniProtKB-SubCell"/>
</dbReference>
<comment type="catalytic activity">
    <reaction evidence="6">
        <text>coproporphyrinogen III + 3 O2 = coproporphyrin III + 3 H2O2</text>
        <dbReference type="Rhea" id="RHEA:43436"/>
        <dbReference type="ChEBI" id="CHEBI:15379"/>
        <dbReference type="ChEBI" id="CHEBI:16240"/>
        <dbReference type="ChEBI" id="CHEBI:57309"/>
        <dbReference type="ChEBI" id="CHEBI:131725"/>
        <dbReference type="EC" id="1.3.3.15"/>
    </reaction>
</comment>
<dbReference type="SUPFAM" id="SSF54373">
    <property type="entry name" value="FAD-linked reductases, C-terminal domain"/>
    <property type="match status" value="1"/>
</dbReference>
<dbReference type="GO" id="GO:0004729">
    <property type="term" value="F:oxygen-dependent protoporphyrinogen oxidase activity"/>
    <property type="evidence" value="ECO:0007669"/>
    <property type="project" value="UniProtKB-UniRule"/>
</dbReference>
<evidence type="ECO:0000256" key="6">
    <source>
        <dbReference type="RuleBase" id="RU364052"/>
    </source>
</evidence>
<keyword evidence="5 6" id="KW-0350">Heme biosynthesis</keyword>
<keyword evidence="6" id="KW-0963">Cytoplasm</keyword>
<reference evidence="9 10" key="1">
    <citation type="journal article" date="2014" name="Genome Announc.">
        <title>Draft Genome Sequence of Cytophaga fermentans JCM 21142T, a Facultative Anaerobe Isolated from Marine Mud.</title>
        <authorList>
            <person name="Starns D."/>
            <person name="Oshima K."/>
            <person name="Suda W."/>
            <person name="Iino T."/>
            <person name="Yuki M."/>
            <person name="Inoue J."/>
            <person name="Kitamura K."/>
            <person name="Iida T."/>
            <person name="Darby A."/>
            <person name="Hattori M."/>
            <person name="Ohkuma M."/>
        </authorList>
    </citation>
    <scope>NUCLEOTIDE SEQUENCE [LARGE SCALE GENOMIC DNA]</scope>
    <source>
        <strain evidence="9 10">JCM 21142</strain>
    </source>
</reference>